<keyword evidence="3" id="KW-0813">Transport</keyword>
<evidence type="ECO:0008006" key="15">
    <source>
        <dbReference type="Google" id="ProtNLM"/>
    </source>
</evidence>
<evidence type="ECO:0000259" key="11">
    <source>
        <dbReference type="Pfam" id="PF13967"/>
    </source>
</evidence>
<feature type="transmembrane region" description="Helical" evidence="8">
    <location>
        <begin position="628"/>
        <end position="650"/>
    </location>
</feature>
<comment type="similarity">
    <text evidence="2">Belongs to the CSC1 (TC 1.A.17) family.</text>
</comment>
<feature type="transmembrane region" description="Helical" evidence="8">
    <location>
        <begin position="516"/>
        <end position="549"/>
    </location>
</feature>
<evidence type="ECO:0000256" key="6">
    <source>
        <dbReference type="ARBA" id="ARBA00023136"/>
    </source>
</evidence>
<accession>A0A0J9XE45</accession>
<feature type="transmembrane region" description="Helical" evidence="8">
    <location>
        <begin position="423"/>
        <end position="450"/>
    </location>
</feature>
<reference evidence="13" key="1">
    <citation type="submission" date="2014-03" db="EMBL/GenBank/DDBJ databases">
        <authorList>
            <person name="Casaregola S."/>
        </authorList>
    </citation>
    <scope>NUCLEOTIDE SEQUENCE [LARGE SCALE GENOMIC DNA]</scope>
    <source>
        <strain evidence="13">CLIB 918</strain>
    </source>
</reference>
<evidence type="ECO:0000256" key="4">
    <source>
        <dbReference type="ARBA" id="ARBA00022692"/>
    </source>
</evidence>
<feature type="transmembrane region" description="Helical" evidence="8">
    <location>
        <begin position="656"/>
        <end position="673"/>
    </location>
</feature>
<proteinExistence type="inferred from homology"/>
<name>A0A0J9XE45_GEOCN</name>
<dbReference type="Pfam" id="PF12621">
    <property type="entry name" value="PHM7_ext"/>
    <property type="match status" value="1"/>
</dbReference>
<dbReference type="Pfam" id="PF14703">
    <property type="entry name" value="PHM7_cyt"/>
    <property type="match status" value="1"/>
</dbReference>
<comment type="caution">
    <text evidence="13">The sequence shown here is derived from an EMBL/GenBank/DDBJ whole genome shotgun (WGS) entry which is preliminary data.</text>
</comment>
<comment type="subcellular location">
    <subcellularLocation>
        <location evidence="1">Membrane</location>
        <topology evidence="1">Multi-pass membrane protein</topology>
    </subcellularLocation>
</comment>
<gene>
    <name evidence="13" type="ORF">BN980_GECA12s01781g</name>
</gene>
<dbReference type="AlphaFoldDB" id="A0A0J9XE45"/>
<protein>
    <recommendedName>
        <fullName evidence="15">DUF221-domain-containing protein</fullName>
    </recommendedName>
</protein>
<dbReference type="PANTHER" id="PTHR13018:SF26">
    <property type="entry name" value="DOMAIN PROTEIN, PUTATIVE (AFU_ORTHOLOGUE AFUA_5G10920)-RELATED"/>
    <property type="match status" value="1"/>
</dbReference>
<dbReference type="Pfam" id="PF02714">
    <property type="entry name" value="RSN1_7TM"/>
    <property type="match status" value="1"/>
</dbReference>
<keyword evidence="14" id="KW-1185">Reference proteome</keyword>
<evidence type="ECO:0000313" key="14">
    <source>
        <dbReference type="Proteomes" id="UP000242525"/>
    </source>
</evidence>
<feature type="transmembrane region" description="Helical" evidence="8">
    <location>
        <begin position="561"/>
        <end position="585"/>
    </location>
</feature>
<keyword evidence="6 8" id="KW-0472">Membrane</keyword>
<feature type="region of interest" description="Disordered" evidence="7">
    <location>
        <begin position="713"/>
        <end position="751"/>
    </location>
</feature>
<evidence type="ECO:0000259" key="10">
    <source>
        <dbReference type="Pfam" id="PF12621"/>
    </source>
</evidence>
<evidence type="ECO:0000256" key="7">
    <source>
        <dbReference type="SAM" id="MobiDB-lite"/>
    </source>
</evidence>
<sequence length="867" mass="97318">MASETQGTNSVSNFGVTFVLNFAFLAVFVIAFLYLRPKQKQTYQPRSIAETIRPSRRPRPLKSGLLSWFSDLVTRKETEILQDAGLDGYFFLRYLRLTIIISVVGIIVTWPILLPVNATGGGGQYGFNQLSFTNVVNPNRYFAHALLAYIFFGFIIFTLYRELVFYVGVRHAVLTSPAYSNLVSSRTILISVVPRDFLDVEHLTEIFDGVKYIWINRSFKKLDDKVKEREKLALKVEAAENKLLTTAVKNKLKSEKKPSQQIIEGTDISVYVPDKKRPTHRLKPVIGKKVDTIKYGCETIPELNKEIDDMRNNVDQFDKLNSVFVCFHTQEQAETAVQTLAHHQALHMSPRYIGIRPEDIIWSNLRLFWWERLVRSLAASALAATLIIFWAIPVAFVGSISNIKSLTEKLPWLGFLNHIPEVIYGVVSGFLPTILLAVLMILPPIILRLLAKISGVPTTVLVEYYVQNAFFGFQVVQVFLVTTLASGAAAVIQDIIQKPGDTMTLLAENLPKASNFYISYFMLQGFTVAGGALLQIAALALFWILGAILDNTARKKWTRWNVLGSIGWGTVFPVYTNLTVIAITYSIISPLILALVALGYGCIYVAYLHNLLFVVAPSEGRGIFYPRAIYQTFTGLYLAEVCLLGLFVVAKSWGPLVLMAALIVFTTFTQLTLQKAFAPLLENLPRDLLRKTANTVTALNVNGDAHLAKQITTQEKQGNTVRDDSISSGPVPVTSESHLESADRSQGNPLKDMSTLTRYFKPHLYLDPTTIQNEFLTNRFHEPTDELTVEDESGSFANPELTSENPLVWIPRDPYGLSEIEVQKLREGQVNVSDEGAWIEIDDKKKKSEIKWGTPEDVPIWSKPVEY</sequence>
<organism evidence="13 14">
    <name type="scientific">Geotrichum candidum</name>
    <name type="common">Oospora lactis</name>
    <name type="synonym">Dipodascus geotrichum</name>
    <dbReference type="NCBI Taxonomy" id="1173061"/>
    <lineage>
        <taxon>Eukaryota</taxon>
        <taxon>Fungi</taxon>
        <taxon>Dikarya</taxon>
        <taxon>Ascomycota</taxon>
        <taxon>Saccharomycotina</taxon>
        <taxon>Dipodascomycetes</taxon>
        <taxon>Dipodascales</taxon>
        <taxon>Dipodascaceae</taxon>
        <taxon>Geotrichum</taxon>
    </lineage>
</organism>
<evidence type="ECO:0000256" key="1">
    <source>
        <dbReference type="ARBA" id="ARBA00004141"/>
    </source>
</evidence>
<dbReference type="EMBL" id="CCBN010000012">
    <property type="protein sequence ID" value="CDO55748.1"/>
    <property type="molecule type" value="Genomic_DNA"/>
</dbReference>
<dbReference type="STRING" id="1173061.A0A0J9XE45"/>
<feature type="domain" description="CSC1/OSCA1-like cytosolic" evidence="12">
    <location>
        <begin position="185"/>
        <end position="364"/>
    </location>
</feature>
<evidence type="ECO:0000313" key="13">
    <source>
        <dbReference type="EMBL" id="CDO55748.1"/>
    </source>
</evidence>
<dbReference type="Pfam" id="PF13967">
    <property type="entry name" value="RSN1_TM"/>
    <property type="match status" value="1"/>
</dbReference>
<feature type="domain" description="10TM putative phosphate transporter extracellular tail" evidence="10">
    <location>
        <begin position="759"/>
        <end position="852"/>
    </location>
</feature>
<evidence type="ECO:0000259" key="9">
    <source>
        <dbReference type="Pfam" id="PF02714"/>
    </source>
</evidence>
<dbReference type="InterPro" id="IPR027815">
    <property type="entry name" value="CSC1/OSCA1-like_cyt"/>
</dbReference>
<evidence type="ECO:0000259" key="12">
    <source>
        <dbReference type="Pfam" id="PF14703"/>
    </source>
</evidence>
<dbReference type="OrthoDB" id="1076608at2759"/>
<feature type="domain" description="CSC1/OSCA1-like N-terminal transmembrane" evidence="11">
    <location>
        <begin position="14"/>
        <end position="162"/>
    </location>
</feature>
<evidence type="ECO:0000256" key="8">
    <source>
        <dbReference type="SAM" id="Phobius"/>
    </source>
</evidence>
<feature type="transmembrane region" description="Helical" evidence="8">
    <location>
        <begin position="471"/>
        <end position="496"/>
    </location>
</feature>
<feature type="transmembrane region" description="Helical" evidence="8">
    <location>
        <begin position="94"/>
        <end position="113"/>
    </location>
</feature>
<feature type="transmembrane region" description="Helical" evidence="8">
    <location>
        <begin position="376"/>
        <end position="403"/>
    </location>
</feature>
<keyword evidence="4 8" id="KW-0812">Transmembrane</keyword>
<dbReference type="Proteomes" id="UP000242525">
    <property type="component" value="Unassembled WGS sequence"/>
</dbReference>
<feature type="domain" description="CSC1/OSCA1-like 7TM region" evidence="9">
    <location>
        <begin position="375"/>
        <end position="647"/>
    </location>
</feature>
<dbReference type="PANTHER" id="PTHR13018">
    <property type="entry name" value="PROBABLE MEMBRANE PROTEIN DUF221-RELATED"/>
    <property type="match status" value="1"/>
</dbReference>
<evidence type="ECO:0000256" key="3">
    <source>
        <dbReference type="ARBA" id="ARBA00022448"/>
    </source>
</evidence>
<dbReference type="InterPro" id="IPR045122">
    <property type="entry name" value="Csc1-like"/>
</dbReference>
<evidence type="ECO:0000256" key="5">
    <source>
        <dbReference type="ARBA" id="ARBA00022989"/>
    </source>
</evidence>
<feature type="transmembrane region" description="Helical" evidence="8">
    <location>
        <begin position="14"/>
        <end position="35"/>
    </location>
</feature>
<keyword evidence="5 8" id="KW-1133">Transmembrane helix</keyword>
<dbReference type="InterPro" id="IPR022257">
    <property type="entry name" value="PHM7_ext"/>
</dbReference>
<dbReference type="InterPro" id="IPR032880">
    <property type="entry name" value="CSC1/OSCA1-like_N"/>
</dbReference>
<dbReference type="GO" id="GO:0005227">
    <property type="term" value="F:calcium-activated cation channel activity"/>
    <property type="evidence" value="ECO:0007669"/>
    <property type="project" value="InterPro"/>
</dbReference>
<dbReference type="GO" id="GO:0005886">
    <property type="term" value="C:plasma membrane"/>
    <property type="evidence" value="ECO:0007669"/>
    <property type="project" value="TreeGrafter"/>
</dbReference>
<dbReference type="InterPro" id="IPR003864">
    <property type="entry name" value="CSC1/OSCA1-like_7TM"/>
</dbReference>
<feature type="transmembrane region" description="Helical" evidence="8">
    <location>
        <begin position="141"/>
        <end position="160"/>
    </location>
</feature>
<feature type="transmembrane region" description="Helical" evidence="8">
    <location>
        <begin position="591"/>
        <end position="616"/>
    </location>
</feature>
<evidence type="ECO:0000256" key="2">
    <source>
        <dbReference type="ARBA" id="ARBA00007779"/>
    </source>
</evidence>